<reference evidence="2 3" key="1">
    <citation type="journal article" date="2017" name="ISME J.">
        <title>Unveiling bifidobacterial biogeography across the mammalian branch of the tree of life.</title>
        <authorList>
            <person name="Milani C."/>
            <person name="Mangifesta M."/>
            <person name="Mancabelli L."/>
            <person name="Lugli G.A."/>
            <person name="James K."/>
            <person name="Duranti S."/>
            <person name="Turroni F."/>
            <person name="Ferrario C."/>
            <person name="Ossiprandi M.C."/>
            <person name="van Sinderen D."/>
            <person name="Ventura M."/>
        </authorList>
    </citation>
    <scope>NUCLEOTIDE SEQUENCE [LARGE SCALE GENOMIC DNA]</scope>
    <source>
        <strain evidence="2 3">70</strain>
    </source>
</reference>
<evidence type="ECO:0000313" key="3">
    <source>
        <dbReference type="Proteomes" id="UP000217986"/>
    </source>
</evidence>
<protein>
    <submittedName>
        <fullName evidence="2">Uncharacterized protein</fullName>
    </submittedName>
</protein>
<name>A0A2A2ELK1_9BIFI</name>
<evidence type="ECO:0000313" key="2">
    <source>
        <dbReference type="EMBL" id="PAU70084.1"/>
    </source>
</evidence>
<sequence>MKKKCPIASNESILRDEIDVLWSCGAERDKEVGGLVVTDQRIILCKKVVRMFRKDKIEYISILVSDASKVNIVRYPRRRLLGESQRGEIQIIASGQVYDIAFIDDEEFRVVTNNIYHMITGKYDDIVEAPQTFGDKIVAAVGGATGLFFESISSQATVSDKKIERNEVDGSVGSRDGVASKRNAAPSAEGRSTQRRGSRPRSASHGSNAAAIEREDSSEVTGARAGGARRDAVKSDRHTDRDAAGSRRRRADEARSANRVVVQCQTCGAKCAGVSGRTVRCEYCDNPVQLR</sequence>
<dbReference type="RefSeq" id="WP_133064579.1">
    <property type="nucleotide sequence ID" value="NZ_MVOG01000004.1"/>
</dbReference>
<comment type="caution">
    <text evidence="2">The sequence shown here is derived from an EMBL/GenBank/DDBJ whole genome shotgun (WGS) entry which is preliminary data.</text>
</comment>
<organism evidence="2 3">
    <name type="scientific">Bifidobacterium italicum</name>
    <dbReference type="NCBI Taxonomy" id="1960968"/>
    <lineage>
        <taxon>Bacteria</taxon>
        <taxon>Bacillati</taxon>
        <taxon>Actinomycetota</taxon>
        <taxon>Actinomycetes</taxon>
        <taxon>Bifidobacteriales</taxon>
        <taxon>Bifidobacteriaceae</taxon>
        <taxon>Bifidobacterium</taxon>
    </lineage>
</organism>
<feature type="region of interest" description="Disordered" evidence="1">
    <location>
        <begin position="159"/>
        <end position="257"/>
    </location>
</feature>
<dbReference type="OrthoDB" id="3236604at2"/>
<evidence type="ECO:0000256" key="1">
    <source>
        <dbReference type="SAM" id="MobiDB-lite"/>
    </source>
</evidence>
<accession>A0A2A2ELK1</accession>
<feature type="compositionally biased region" description="Basic and acidic residues" evidence="1">
    <location>
        <begin position="159"/>
        <end position="168"/>
    </location>
</feature>
<gene>
    <name evidence="2" type="ORF">B1400_0278</name>
</gene>
<keyword evidence="3" id="KW-1185">Reference proteome</keyword>
<dbReference type="EMBL" id="MVOG01000004">
    <property type="protein sequence ID" value="PAU70084.1"/>
    <property type="molecule type" value="Genomic_DNA"/>
</dbReference>
<dbReference type="AlphaFoldDB" id="A0A2A2ELK1"/>
<dbReference type="Proteomes" id="UP000217986">
    <property type="component" value="Unassembled WGS sequence"/>
</dbReference>
<proteinExistence type="predicted"/>
<feature type="compositionally biased region" description="Basic and acidic residues" evidence="1">
    <location>
        <begin position="228"/>
        <end position="256"/>
    </location>
</feature>